<dbReference type="AlphaFoldDB" id="A0A0L0T127"/>
<dbReference type="VEuPathDB" id="FungiDB:AMAG_19731"/>
<evidence type="ECO:0008006" key="3">
    <source>
        <dbReference type="Google" id="ProtNLM"/>
    </source>
</evidence>
<dbReference type="EMBL" id="GG745357">
    <property type="protein sequence ID" value="KNE68488.1"/>
    <property type="molecule type" value="Genomic_DNA"/>
</dbReference>
<gene>
    <name evidence="1" type="ORF">AMAG_19731</name>
</gene>
<sequence>MPAPASPESPRQCPRIREGAFSLYDPVNYPRGPYVIAKDGEMVARSRATCSRRHDVLWTDVHVDGLAVESHMLPILQPGDWLFFDVMGAYSVSITTGFNRFRHPPVVWTNTEAAALAGLDSVA</sequence>
<name>A0A0L0T127_ALLM3</name>
<dbReference type="OrthoDB" id="5034579at2759"/>
<reference evidence="1 2" key="1">
    <citation type="submission" date="2009-11" db="EMBL/GenBank/DDBJ databases">
        <title>Annotation of Allomyces macrogynus ATCC 38327.</title>
        <authorList>
            <consortium name="The Broad Institute Genome Sequencing Platform"/>
            <person name="Russ C."/>
            <person name="Cuomo C."/>
            <person name="Burger G."/>
            <person name="Gray M.W."/>
            <person name="Holland P.W.H."/>
            <person name="King N."/>
            <person name="Lang F.B.F."/>
            <person name="Roger A.J."/>
            <person name="Ruiz-Trillo I."/>
            <person name="Young S.K."/>
            <person name="Zeng Q."/>
            <person name="Gargeya S."/>
            <person name="Fitzgerald M."/>
            <person name="Haas B."/>
            <person name="Abouelleil A."/>
            <person name="Alvarado L."/>
            <person name="Arachchi H.M."/>
            <person name="Berlin A."/>
            <person name="Chapman S.B."/>
            <person name="Gearin G."/>
            <person name="Goldberg J."/>
            <person name="Griggs A."/>
            <person name="Gujja S."/>
            <person name="Hansen M."/>
            <person name="Heiman D."/>
            <person name="Howarth C."/>
            <person name="Larimer J."/>
            <person name="Lui A."/>
            <person name="MacDonald P.J.P."/>
            <person name="McCowen C."/>
            <person name="Montmayeur A."/>
            <person name="Murphy C."/>
            <person name="Neiman D."/>
            <person name="Pearson M."/>
            <person name="Priest M."/>
            <person name="Roberts A."/>
            <person name="Saif S."/>
            <person name="Shea T."/>
            <person name="Sisk P."/>
            <person name="Stolte C."/>
            <person name="Sykes S."/>
            <person name="Wortman J."/>
            <person name="Nusbaum C."/>
            <person name="Birren B."/>
        </authorList>
    </citation>
    <scope>NUCLEOTIDE SEQUENCE [LARGE SCALE GENOMIC DNA]</scope>
    <source>
        <strain evidence="1 2">ATCC 38327</strain>
    </source>
</reference>
<keyword evidence="2" id="KW-1185">Reference proteome</keyword>
<dbReference type="Gene3D" id="2.40.37.10">
    <property type="entry name" value="Lyase, Ornithine Decarboxylase, Chain A, domain 1"/>
    <property type="match status" value="1"/>
</dbReference>
<dbReference type="SUPFAM" id="SSF50621">
    <property type="entry name" value="Alanine racemase C-terminal domain-like"/>
    <property type="match status" value="1"/>
</dbReference>
<organism evidence="1 2">
    <name type="scientific">Allomyces macrogynus (strain ATCC 38327)</name>
    <name type="common">Allomyces javanicus var. macrogynus</name>
    <dbReference type="NCBI Taxonomy" id="578462"/>
    <lineage>
        <taxon>Eukaryota</taxon>
        <taxon>Fungi</taxon>
        <taxon>Fungi incertae sedis</taxon>
        <taxon>Blastocladiomycota</taxon>
        <taxon>Blastocladiomycetes</taxon>
        <taxon>Blastocladiales</taxon>
        <taxon>Blastocladiaceae</taxon>
        <taxon>Allomyces</taxon>
    </lineage>
</organism>
<proteinExistence type="predicted"/>
<evidence type="ECO:0000313" key="2">
    <source>
        <dbReference type="Proteomes" id="UP000054350"/>
    </source>
</evidence>
<evidence type="ECO:0000313" key="1">
    <source>
        <dbReference type="EMBL" id="KNE68488.1"/>
    </source>
</evidence>
<dbReference type="GO" id="GO:0003824">
    <property type="term" value="F:catalytic activity"/>
    <property type="evidence" value="ECO:0007669"/>
    <property type="project" value="InterPro"/>
</dbReference>
<accession>A0A0L0T127</accession>
<dbReference type="InterPro" id="IPR009006">
    <property type="entry name" value="Ala_racemase/Decarboxylase_C"/>
</dbReference>
<dbReference type="Proteomes" id="UP000054350">
    <property type="component" value="Unassembled WGS sequence"/>
</dbReference>
<protein>
    <recommendedName>
        <fullName evidence="3">Orn/DAP/Arg decarboxylase 2 C-terminal domain-containing protein</fullName>
    </recommendedName>
</protein>
<reference evidence="2" key="2">
    <citation type="submission" date="2009-11" db="EMBL/GenBank/DDBJ databases">
        <title>The Genome Sequence of Allomyces macrogynus strain ATCC 38327.</title>
        <authorList>
            <consortium name="The Broad Institute Genome Sequencing Platform"/>
            <person name="Russ C."/>
            <person name="Cuomo C."/>
            <person name="Shea T."/>
            <person name="Young S.K."/>
            <person name="Zeng Q."/>
            <person name="Koehrsen M."/>
            <person name="Haas B."/>
            <person name="Borodovsky M."/>
            <person name="Guigo R."/>
            <person name="Alvarado L."/>
            <person name="Berlin A."/>
            <person name="Borenstein D."/>
            <person name="Chen Z."/>
            <person name="Engels R."/>
            <person name="Freedman E."/>
            <person name="Gellesch M."/>
            <person name="Goldberg J."/>
            <person name="Griggs A."/>
            <person name="Gujja S."/>
            <person name="Heiman D."/>
            <person name="Hepburn T."/>
            <person name="Howarth C."/>
            <person name="Jen D."/>
            <person name="Larson L."/>
            <person name="Lewis B."/>
            <person name="Mehta T."/>
            <person name="Park D."/>
            <person name="Pearson M."/>
            <person name="Roberts A."/>
            <person name="Saif S."/>
            <person name="Shenoy N."/>
            <person name="Sisk P."/>
            <person name="Stolte C."/>
            <person name="Sykes S."/>
            <person name="Walk T."/>
            <person name="White J."/>
            <person name="Yandava C."/>
            <person name="Burger G."/>
            <person name="Gray M.W."/>
            <person name="Holland P.W.H."/>
            <person name="King N."/>
            <person name="Lang F.B.F."/>
            <person name="Roger A.J."/>
            <person name="Ruiz-Trillo I."/>
            <person name="Lander E."/>
            <person name="Nusbaum C."/>
        </authorList>
    </citation>
    <scope>NUCLEOTIDE SEQUENCE [LARGE SCALE GENOMIC DNA]</scope>
    <source>
        <strain evidence="2">ATCC 38327</strain>
    </source>
</reference>